<dbReference type="AlphaFoldDB" id="A0A3S1AND9"/>
<dbReference type="Proteomes" id="UP000268857">
    <property type="component" value="Unassembled WGS sequence"/>
</dbReference>
<dbReference type="InterPro" id="IPR020904">
    <property type="entry name" value="Sc_DH/Rdtase_CS"/>
</dbReference>
<dbReference type="PRINTS" id="PR00081">
    <property type="entry name" value="GDHRDH"/>
</dbReference>
<name>A0A3S1AND9_CHLFR</name>
<dbReference type="GO" id="GO:0016491">
    <property type="term" value="F:oxidoreductase activity"/>
    <property type="evidence" value="ECO:0007669"/>
    <property type="project" value="UniProtKB-KW"/>
</dbReference>
<accession>A0A3S1AND9</accession>
<dbReference type="Pfam" id="PF00106">
    <property type="entry name" value="adh_short"/>
    <property type="match status" value="1"/>
</dbReference>
<dbReference type="GO" id="GO:0016020">
    <property type="term" value="C:membrane"/>
    <property type="evidence" value="ECO:0007669"/>
    <property type="project" value="TreeGrafter"/>
</dbReference>
<dbReference type="SUPFAM" id="SSF51735">
    <property type="entry name" value="NAD(P)-binding Rossmann-fold domains"/>
    <property type="match status" value="1"/>
</dbReference>
<dbReference type="Gene3D" id="3.40.50.720">
    <property type="entry name" value="NAD(P)-binding Rossmann-like Domain"/>
    <property type="match status" value="1"/>
</dbReference>
<dbReference type="InterPro" id="IPR036291">
    <property type="entry name" value="NAD(P)-bd_dom_sf"/>
</dbReference>
<keyword evidence="5" id="KW-1185">Reference proteome</keyword>
<evidence type="ECO:0000256" key="3">
    <source>
        <dbReference type="RuleBase" id="RU000363"/>
    </source>
</evidence>
<dbReference type="RefSeq" id="WP_016877961.1">
    <property type="nucleotide sequence ID" value="NZ_AJLN01000138.1"/>
</dbReference>
<dbReference type="EMBL" id="RSCJ01000002">
    <property type="protein sequence ID" value="RUR85867.1"/>
    <property type="molecule type" value="Genomic_DNA"/>
</dbReference>
<dbReference type="PANTHER" id="PTHR44196:SF1">
    <property type="entry name" value="DEHYDROGENASE_REDUCTASE SDR FAMILY MEMBER 7B"/>
    <property type="match status" value="1"/>
</dbReference>
<comment type="caution">
    <text evidence="4">The sequence shown here is derived from an EMBL/GenBank/DDBJ whole genome shotgun (WGS) entry which is preliminary data.</text>
</comment>
<evidence type="ECO:0000256" key="2">
    <source>
        <dbReference type="ARBA" id="ARBA00023002"/>
    </source>
</evidence>
<dbReference type="PANTHER" id="PTHR44196">
    <property type="entry name" value="DEHYDROGENASE/REDUCTASE SDR FAMILY MEMBER 7B"/>
    <property type="match status" value="1"/>
</dbReference>
<dbReference type="PRINTS" id="PR00080">
    <property type="entry name" value="SDRFAMILY"/>
</dbReference>
<dbReference type="InterPro" id="IPR002347">
    <property type="entry name" value="SDR_fam"/>
</dbReference>
<evidence type="ECO:0000313" key="4">
    <source>
        <dbReference type="EMBL" id="RUR85867.1"/>
    </source>
</evidence>
<evidence type="ECO:0000256" key="1">
    <source>
        <dbReference type="ARBA" id="ARBA00006484"/>
    </source>
</evidence>
<evidence type="ECO:0000313" key="5">
    <source>
        <dbReference type="Proteomes" id="UP000268857"/>
    </source>
</evidence>
<reference evidence="4 5" key="1">
    <citation type="journal article" date="2019" name="Genome Biol. Evol.">
        <title>Day and night: Metabolic profiles and evolutionary relationships of six axenic non-marine cyanobacteria.</title>
        <authorList>
            <person name="Will S.E."/>
            <person name="Henke P."/>
            <person name="Boedeker C."/>
            <person name="Huang S."/>
            <person name="Brinkmann H."/>
            <person name="Rohde M."/>
            <person name="Jarek M."/>
            <person name="Friedl T."/>
            <person name="Seufert S."/>
            <person name="Schumacher M."/>
            <person name="Overmann J."/>
            <person name="Neumann-Schaal M."/>
            <person name="Petersen J."/>
        </authorList>
    </citation>
    <scope>NUCLEOTIDE SEQUENCE [LARGE SCALE GENOMIC DNA]</scope>
    <source>
        <strain evidence="4 5">PCC 6912</strain>
    </source>
</reference>
<protein>
    <submittedName>
        <fullName evidence="4">3-ketoacyl-ACP reductase</fullName>
    </submittedName>
</protein>
<dbReference type="STRING" id="211165.GCA_000317285_05954"/>
<gene>
    <name evidence="4" type="primary">fabG</name>
    <name evidence="4" type="ORF">PCC6912_06920</name>
</gene>
<proteinExistence type="inferred from homology"/>
<organism evidence="4 5">
    <name type="scientific">Chlorogloeopsis fritschii PCC 6912</name>
    <dbReference type="NCBI Taxonomy" id="211165"/>
    <lineage>
        <taxon>Bacteria</taxon>
        <taxon>Bacillati</taxon>
        <taxon>Cyanobacteriota</taxon>
        <taxon>Cyanophyceae</taxon>
        <taxon>Nostocales</taxon>
        <taxon>Chlorogloeopsidaceae</taxon>
        <taxon>Chlorogloeopsis</taxon>
    </lineage>
</organism>
<keyword evidence="2" id="KW-0560">Oxidoreductase</keyword>
<dbReference type="OrthoDB" id="9785520at2"/>
<comment type="similarity">
    <text evidence="1 3">Belongs to the short-chain dehydrogenases/reductases (SDR) family.</text>
</comment>
<sequence length="282" mass="30489">MTIITNKTVLLTGASRGLGVHIAHALAKEQATIIGISRSKPGLNKTRDEVKALGGQFIGFTFDITNVEHLSGLVQHINNTVSPVDILINNTGVEIYQSFANYSLKDLQSVLTTNLLAAMELTRLLLPSMLERGSGHIVNISSLAGKKGVPYNSIYSASKAGLIMWTDSLRQELVRTGINFSAICPGYISETGMTVDSGLPAPTLAGISTPQDVANSVIRAIKKNKAEVIINESAIAEFLTKVMFAIGQITPQFVDAVYRWIAVAKLNQMRAENFANNQYKRA</sequence>
<dbReference type="PROSITE" id="PS00061">
    <property type="entry name" value="ADH_SHORT"/>
    <property type="match status" value="1"/>
</dbReference>